<keyword evidence="1" id="KW-0175">Coiled coil</keyword>
<proteinExistence type="predicted"/>
<feature type="transmembrane region" description="Helical" evidence="2">
    <location>
        <begin position="12"/>
        <end position="31"/>
    </location>
</feature>
<dbReference type="STRING" id="1220535.IMCC14465_12880"/>
<sequence>MSDFITSPTGIAFLLQIAALFFFVFAILALWQQSRTMRRNIDDVYRINDQATQKLQAMIALLADLKQEFVTKNQEISDLHRIPTDLADLSRRMKNVESEFTRMADTFQQQEQISKAIAMAQRGSKRADIVEGTGLSAEQADTIVRFHGPDSD</sequence>
<name>J9DWU6_9PROT</name>
<dbReference type="AlphaFoldDB" id="J9DWU6"/>
<dbReference type="EMBL" id="ALYF01000003">
    <property type="protein sequence ID" value="EJW21492.1"/>
    <property type="molecule type" value="Genomic_DNA"/>
</dbReference>
<protein>
    <recommendedName>
        <fullName evidence="5">DUF2802 domain-containing protein</fullName>
    </recommendedName>
</protein>
<keyword evidence="2" id="KW-0812">Transmembrane</keyword>
<dbReference type="OrthoDB" id="9828848at2"/>
<evidence type="ECO:0000313" key="4">
    <source>
        <dbReference type="Proteomes" id="UP000004836"/>
    </source>
</evidence>
<reference evidence="3 4" key="1">
    <citation type="journal article" date="2012" name="J. Bacteriol.">
        <title>Genome Sequence of Strain IMCC14465, Isolated from the East Sea, Belonging to the PS1 Clade of Alphaproteobacteria.</title>
        <authorList>
            <person name="Yang S.J."/>
            <person name="Kang I."/>
            <person name="Cho J.C."/>
        </authorList>
    </citation>
    <scope>NUCLEOTIDE SEQUENCE [LARGE SCALE GENOMIC DNA]</scope>
    <source>
        <strain evidence="3 4">IMCC14465</strain>
    </source>
</reference>
<keyword evidence="4" id="KW-1185">Reference proteome</keyword>
<feature type="coiled-coil region" evidence="1">
    <location>
        <begin position="48"/>
        <end position="106"/>
    </location>
</feature>
<evidence type="ECO:0008006" key="5">
    <source>
        <dbReference type="Google" id="ProtNLM"/>
    </source>
</evidence>
<keyword evidence="2" id="KW-1133">Transmembrane helix</keyword>
<dbReference type="Proteomes" id="UP000004836">
    <property type="component" value="Unassembled WGS sequence"/>
</dbReference>
<comment type="caution">
    <text evidence="3">The sequence shown here is derived from an EMBL/GenBank/DDBJ whole genome shotgun (WGS) entry which is preliminary data.</text>
</comment>
<evidence type="ECO:0000256" key="1">
    <source>
        <dbReference type="SAM" id="Coils"/>
    </source>
</evidence>
<gene>
    <name evidence="3" type="ORF">IMCC14465_12880</name>
</gene>
<accession>J9DWU6</accession>
<organism evidence="3 4">
    <name type="scientific">alpha proteobacterium IMCC14465</name>
    <dbReference type="NCBI Taxonomy" id="1220535"/>
    <lineage>
        <taxon>Bacteria</taxon>
        <taxon>Pseudomonadati</taxon>
        <taxon>Pseudomonadota</taxon>
        <taxon>Alphaproteobacteria</taxon>
        <taxon>PS1 clade</taxon>
    </lineage>
</organism>
<evidence type="ECO:0000313" key="3">
    <source>
        <dbReference type="EMBL" id="EJW21492.1"/>
    </source>
</evidence>
<evidence type="ECO:0000256" key="2">
    <source>
        <dbReference type="SAM" id="Phobius"/>
    </source>
</evidence>
<keyword evidence="2" id="KW-0472">Membrane</keyword>